<reference evidence="1 2" key="1">
    <citation type="submission" date="2016-10" db="EMBL/GenBank/DDBJ databases">
        <authorList>
            <person name="de Groot N.N."/>
        </authorList>
    </citation>
    <scope>NUCLEOTIDE SEQUENCE [LARGE SCALE GENOMIC DNA]</scope>
    <source>
        <strain evidence="1 2">L14</strain>
    </source>
</reference>
<dbReference type="SUPFAM" id="SSF52540">
    <property type="entry name" value="P-loop containing nucleoside triphosphate hydrolases"/>
    <property type="match status" value="1"/>
</dbReference>
<dbReference type="InterPro" id="IPR008533">
    <property type="entry name" value="DUF815"/>
</dbReference>
<gene>
    <name evidence="1" type="ORF">SAMN05216587_11426</name>
</gene>
<dbReference type="Proteomes" id="UP000183843">
    <property type="component" value="Unassembled WGS sequence"/>
</dbReference>
<dbReference type="PANTHER" id="PTHR42935">
    <property type="entry name" value="SLR0930 PROTEIN"/>
    <property type="match status" value="1"/>
</dbReference>
<name>A0A1I0YKJ6_SELRU</name>
<proteinExistence type="predicted"/>
<dbReference type="PANTHER" id="PTHR42935:SF1">
    <property type="entry name" value="SLR0930 PROTEIN"/>
    <property type="match status" value="1"/>
</dbReference>
<dbReference type="Pfam" id="PF05673">
    <property type="entry name" value="DUF815"/>
    <property type="match status" value="1"/>
</dbReference>
<dbReference type="Gene3D" id="3.40.50.300">
    <property type="entry name" value="P-loop containing nucleotide triphosphate hydrolases"/>
    <property type="match status" value="1"/>
</dbReference>
<dbReference type="EMBL" id="FOJX01000014">
    <property type="protein sequence ID" value="SFB12990.1"/>
    <property type="molecule type" value="Genomic_DNA"/>
</dbReference>
<dbReference type="InterPro" id="IPR027417">
    <property type="entry name" value="P-loop_NTPase"/>
</dbReference>
<dbReference type="RefSeq" id="WP_074817177.1">
    <property type="nucleotide sequence ID" value="NZ_FOJX01000014.1"/>
</dbReference>
<evidence type="ECO:0000313" key="1">
    <source>
        <dbReference type="EMBL" id="SFB12990.1"/>
    </source>
</evidence>
<sequence>MDKLTAGLIIYRQPQESILVRLAELGRRVKDGDERDKTALVNGVLGEVNRLLDIATRYGFDGNLWHSYLAFLLATVEAPFTLVCEKRGSSAGSVQVFAENDMAIFKALWDYDFAPWEKALGVRCFSILSNYRAVAKPTQIYNKSVSDKVRELTAAIDGAKDVAAMYKNVTDFYAKYGVGMLGLNKAFRVSPEIEETGNLLEPITTTGDIRLTDIVGYESQKARLAANTEAFVQGRKANNVLLYGDAGTGKSTSIKAILNEYYDQGLRMIEVYKHEFKYLQRIIARIKNRNYKFIIYMDDLSFEEFEIEYKYLKAVIEGGLEVKPDNILIYATSNRRHLIKERVDDRPDFIDPDLHQNDTVQEKLSLADRFGLSIGYFKPNQKEYFTIVEKLAARHPEITLSAEELRAGAVKWEMSHSGLSGRAAQQYINSLLSAGKTC</sequence>
<protein>
    <submittedName>
        <fullName evidence="1">Uncharacterized protein</fullName>
    </submittedName>
</protein>
<organism evidence="1 2">
    <name type="scientific">Selenomonas ruminantium</name>
    <dbReference type="NCBI Taxonomy" id="971"/>
    <lineage>
        <taxon>Bacteria</taxon>
        <taxon>Bacillati</taxon>
        <taxon>Bacillota</taxon>
        <taxon>Negativicutes</taxon>
        <taxon>Selenomonadales</taxon>
        <taxon>Selenomonadaceae</taxon>
        <taxon>Selenomonas</taxon>
    </lineage>
</organism>
<dbReference type="CDD" id="cd00009">
    <property type="entry name" value="AAA"/>
    <property type="match status" value="1"/>
</dbReference>
<evidence type="ECO:0000313" key="2">
    <source>
        <dbReference type="Proteomes" id="UP000183843"/>
    </source>
</evidence>
<accession>A0A1I0YKJ6</accession>
<dbReference type="AlphaFoldDB" id="A0A1I0YKJ6"/>